<dbReference type="RefSeq" id="WP_164449570.1">
    <property type="nucleotide sequence ID" value="NZ_SAIY01000011.1"/>
</dbReference>
<dbReference type="AlphaFoldDB" id="A0A6M1LCI2"/>
<gene>
    <name evidence="2" type="ORF">ENC19_25960</name>
</gene>
<comment type="caution">
    <text evidence="2">The sequence shown here is derived from an EMBL/GenBank/DDBJ whole genome shotgun (WGS) entry which is preliminary data.</text>
</comment>
<reference evidence="2 3" key="1">
    <citation type="submission" date="2020-02" db="EMBL/GenBank/DDBJ databases">
        <title>Draft Genome Sequence of Verrucosispora sp. Strain CWR15, Isolated from Gulf of Mexico Sponge.</title>
        <authorList>
            <person name="Kennedy S.J."/>
            <person name="Cella E."/>
            <person name="Azarian T."/>
            <person name="Baker B.J."/>
            <person name="Shaw L.N."/>
        </authorList>
    </citation>
    <scope>NUCLEOTIDE SEQUENCE [LARGE SCALE GENOMIC DNA]</scope>
    <source>
        <strain evidence="2 3">CWR15</strain>
    </source>
</reference>
<organism evidence="2 3">
    <name type="scientific">Verrucosispora sioxanthis</name>
    <dbReference type="NCBI Taxonomy" id="2499994"/>
    <lineage>
        <taxon>Bacteria</taxon>
        <taxon>Bacillati</taxon>
        <taxon>Actinomycetota</taxon>
        <taxon>Actinomycetes</taxon>
        <taxon>Micromonosporales</taxon>
        <taxon>Micromonosporaceae</taxon>
        <taxon>Micromonospora</taxon>
    </lineage>
</organism>
<evidence type="ECO:0000313" key="2">
    <source>
        <dbReference type="EMBL" id="NGM15834.1"/>
    </source>
</evidence>
<evidence type="ECO:0000256" key="1">
    <source>
        <dbReference type="SAM" id="Phobius"/>
    </source>
</evidence>
<name>A0A6M1LCI2_9ACTN</name>
<dbReference type="EMBL" id="SAIY01000011">
    <property type="protein sequence ID" value="NGM15834.1"/>
    <property type="molecule type" value="Genomic_DNA"/>
</dbReference>
<protein>
    <submittedName>
        <fullName evidence="2">Uncharacterized protein</fullName>
    </submittedName>
</protein>
<evidence type="ECO:0000313" key="3">
    <source>
        <dbReference type="Proteomes" id="UP000478148"/>
    </source>
</evidence>
<keyword evidence="1" id="KW-0472">Membrane</keyword>
<keyword evidence="1" id="KW-0812">Transmembrane</keyword>
<proteinExistence type="predicted"/>
<sequence>MPGGGRPARVRWLRAAGWSAFAACVVFAAVNGPAVLLGQGPLPFAGLAERVLLALVLVVVGLCAWVLEGEERSRWT</sequence>
<feature type="transmembrane region" description="Helical" evidence="1">
    <location>
        <begin position="12"/>
        <end position="30"/>
    </location>
</feature>
<keyword evidence="1" id="KW-1133">Transmembrane helix</keyword>
<dbReference type="Proteomes" id="UP000478148">
    <property type="component" value="Unassembled WGS sequence"/>
</dbReference>
<accession>A0A6M1LCI2</accession>
<feature type="transmembrane region" description="Helical" evidence="1">
    <location>
        <begin position="50"/>
        <end position="67"/>
    </location>
</feature>
<keyword evidence="3" id="KW-1185">Reference proteome</keyword>